<reference evidence="2 3" key="1">
    <citation type="submission" date="2015-01" db="EMBL/GenBank/DDBJ databases">
        <title>Genome sequencing of Jeotgalibacillus soli.</title>
        <authorList>
            <person name="Goh K.M."/>
            <person name="Chan K.-G."/>
            <person name="Yaakop A.S."/>
            <person name="Ee R."/>
            <person name="Gan H.M."/>
            <person name="Chan C.S."/>
        </authorList>
    </citation>
    <scope>NUCLEOTIDE SEQUENCE [LARGE SCALE GENOMIC DNA]</scope>
    <source>
        <strain evidence="2 3">P9</strain>
    </source>
</reference>
<evidence type="ECO:0000313" key="3">
    <source>
        <dbReference type="Proteomes" id="UP000031938"/>
    </source>
</evidence>
<keyword evidence="1" id="KW-0472">Membrane</keyword>
<dbReference type="Proteomes" id="UP000031938">
    <property type="component" value="Unassembled WGS sequence"/>
</dbReference>
<keyword evidence="1" id="KW-0812">Transmembrane</keyword>
<evidence type="ECO:0000256" key="1">
    <source>
        <dbReference type="SAM" id="Phobius"/>
    </source>
</evidence>
<accession>A0A0C2RLH3</accession>
<keyword evidence="1" id="KW-1133">Transmembrane helix</keyword>
<name>A0A0C2RLH3_9BACL</name>
<gene>
    <name evidence="2" type="ORF">KP78_38070</name>
</gene>
<dbReference type="PATRIC" id="fig|889306.3.peg.3824"/>
<evidence type="ECO:0000313" key="2">
    <source>
        <dbReference type="EMBL" id="KIL42584.1"/>
    </source>
</evidence>
<feature type="transmembrane region" description="Helical" evidence="1">
    <location>
        <begin position="55"/>
        <end position="75"/>
    </location>
</feature>
<proteinExistence type="predicted"/>
<dbReference type="AlphaFoldDB" id="A0A0C2RLH3"/>
<dbReference type="RefSeq" id="WP_041090980.1">
    <property type="nucleotide sequence ID" value="NZ_JXRP01000022.1"/>
</dbReference>
<dbReference type="EMBL" id="JXRP01000022">
    <property type="protein sequence ID" value="KIL42584.1"/>
    <property type="molecule type" value="Genomic_DNA"/>
</dbReference>
<sequence length="94" mass="10917">MLIDSGIQHLIQLLLLHKLYLKMEPHILPSEIVKKIKEEEFQDESALLNRKRKKWPWLVGISAVILVGSQSMHVISLTSKDSVWKVVYDVSHFL</sequence>
<keyword evidence="3" id="KW-1185">Reference proteome</keyword>
<comment type="caution">
    <text evidence="2">The sequence shown here is derived from an EMBL/GenBank/DDBJ whole genome shotgun (WGS) entry which is preliminary data.</text>
</comment>
<organism evidence="2 3">
    <name type="scientific">Jeotgalibacillus soli</name>
    <dbReference type="NCBI Taxonomy" id="889306"/>
    <lineage>
        <taxon>Bacteria</taxon>
        <taxon>Bacillati</taxon>
        <taxon>Bacillota</taxon>
        <taxon>Bacilli</taxon>
        <taxon>Bacillales</taxon>
        <taxon>Caryophanaceae</taxon>
        <taxon>Jeotgalibacillus</taxon>
    </lineage>
</organism>
<protein>
    <submittedName>
        <fullName evidence="2">Uncharacterized protein</fullName>
    </submittedName>
</protein>
<dbReference type="STRING" id="889306.KP78_38070"/>